<name>A0A2V3ISW3_9FLOR</name>
<feature type="coiled-coil region" evidence="1">
    <location>
        <begin position="51"/>
        <end position="109"/>
    </location>
</feature>
<evidence type="ECO:0000256" key="1">
    <source>
        <dbReference type="SAM" id="Coils"/>
    </source>
</evidence>
<protein>
    <submittedName>
        <fullName evidence="3">Uncharacterized protein</fullName>
    </submittedName>
</protein>
<gene>
    <name evidence="3" type="ORF">BWQ96_05041</name>
</gene>
<proteinExistence type="predicted"/>
<organism evidence="3 4">
    <name type="scientific">Gracilariopsis chorda</name>
    <dbReference type="NCBI Taxonomy" id="448386"/>
    <lineage>
        <taxon>Eukaryota</taxon>
        <taxon>Rhodophyta</taxon>
        <taxon>Florideophyceae</taxon>
        <taxon>Rhodymeniophycidae</taxon>
        <taxon>Gracilariales</taxon>
        <taxon>Gracilariaceae</taxon>
        <taxon>Gracilariopsis</taxon>
    </lineage>
</organism>
<comment type="caution">
    <text evidence="3">The sequence shown here is derived from an EMBL/GenBank/DDBJ whole genome shotgun (WGS) entry which is preliminary data.</text>
</comment>
<sequence>MDQMRHKMSAQEIENIEKDGDLIVDAVAEAGFLALAASQDGNTVYKGSRTLARLAAKARKANRNAEVAEMRLKRDETRAEKDATECAICPELRDEVERLKSERKNAVIAVGQVSKKAREDSRNARDNHNEIKELRLHSDERRPKSC</sequence>
<accession>A0A2V3ISW3</accession>
<keyword evidence="1" id="KW-0175">Coiled coil</keyword>
<dbReference type="AlphaFoldDB" id="A0A2V3ISW3"/>
<feature type="compositionally biased region" description="Basic and acidic residues" evidence="2">
    <location>
        <begin position="116"/>
        <end position="146"/>
    </location>
</feature>
<evidence type="ECO:0000313" key="3">
    <source>
        <dbReference type="EMBL" id="PXF45211.1"/>
    </source>
</evidence>
<dbReference type="Proteomes" id="UP000247409">
    <property type="component" value="Unassembled WGS sequence"/>
</dbReference>
<keyword evidence="4" id="KW-1185">Reference proteome</keyword>
<dbReference type="EMBL" id="NBIV01000067">
    <property type="protein sequence ID" value="PXF45211.1"/>
    <property type="molecule type" value="Genomic_DNA"/>
</dbReference>
<evidence type="ECO:0000256" key="2">
    <source>
        <dbReference type="SAM" id="MobiDB-lite"/>
    </source>
</evidence>
<reference evidence="3 4" key="1">
    <citation type="journal article" date="2018" name="Mol. Biol. Evol.">
        <title>Analysis of the draft genome of the red seaweed Gracilariopsis chorda provides insights into genome size evolution in Rhodophyta.</title>
        <authorList>
            <person name="Lee J."/>
            <person name="Yang E.C."/>
            <person name="Graf L."/>
            <person name="Yang J.H."/>
            <person name="Qiu H."/>
            <person name="Zel Zion U."/>
            <person name="Chan C.X."/>
            <person name="Stephens T.G."/>
            <person name="Weber A.P.M."/>
            <person name="Boo G.H."/>
            <person name="Boo S.M."/>
            <person name="Kim K.M."/>
            <person name="Shin Y."/>
            <person name="Jung M."/>
            <person name="Lee S.J."/>
            <person name="Yim H.S."/>
            <person name="Lee J.H."/>
            <person name="Bhattacharya D."/>
            <person name="Yoon H.S."/>
        </authorList>
    </citation>
    <scope>NUCLEOTIDE SEQUENCE [LARGE SCALE GENOMIC DNA]</scope>
    <source>
        <strain evidence="3 4">SKKU-2015</strain>
        <tissue evidence="3">Whole body</tissue>
    </source>
</reference>
<evidence type="ECO:0000313" key="4">
    <source>
        <dbReference type="Proteomes" id="UP000247409"/>
    </source>
</evidence>
<feature type="region of interest" description="Disordered" evidence="2">
    <location>
        <begin position="112"/>
        <end position="146"/>
    </location>
</feature>